<dbReference type="GO" id="GO:0005975">
    <property type="term" value="P:carbohydrate metabolic process"/>
    <property type="evidence" value="ECO:0007669"/>
    <property type="project" value="InterPro"/>
</dbReference>
<gene>
    <name evidence="5" type="ORF">H9831_02165</name>
</gene>
<evidence type="ECO:0000256" key="4">
    <source>
        <dbReference type="RuleBase" id="RU361187"/>
    </source>
</evidence>
<comment type="caution">
    <text evidence="5">The sequence shown here is derived from an EMBL/GenBank/DDBJ whole genome shotgun (WGS) entry which is preliminary data.</text>
</comment>
<evidence type="ECO:0000256" key="2">
    <source>
        <dbReference type="ARBA" id="ARBA00022801"/>
    </source>
</evidence>
<comment type="similarity">
    <text evidence="1 4">Belongs to the glycosyl hydrolase 43 family.</text>
</comment>
<dbReference type="SUPFAM" id="SSF75005">
    <property type="entry name" value="Arabinanase/levansucrase/invertase"/>
    <property type="match status" value="1"/>
</dbReference>
<dbReference type="CDD" id="cd18822">
    <property type="entry name" value="GH43_CtGH43-like"/>
    <property type="match status" value="1"/>
</dbReference>
<organism evidence="5 6">
    <name type="scientific">Candidatus Eisenbergiella pullistercoris</name>
    <dbReference type="NCBI Taxonomy" id="2838555"/>
    <lineage>
        <taxon>Bacteria</taxon>
        <taxon>Bacillati</taxon>
        <taxon>Bacillota</taxon>
        <taxon>Clostridia</taxon>
        <taxon>Lachnospirales</taxon>
        <taxon>Lachnospiraceae</taxon>
        <taxon>Eisenbergiella</taxon>
    </lineage>
</organism>
<dbReference type="EMBL" id="DXDD01000026">
    <property type="protein sequence ID" value="HIY59477.1"/>
    <property type="molecule type" value="Genomic_DNA"/>
</dbReference>
<dbReference type="PANTHER" id="PTHR22925:SF3">
    <property type="entry name" value="GLYCOSYL HYDROLASE FAMILY PROTEIN 43"/>
    <property type="match status" value="1"/>
</dbReference>
<dbReference type="PANTHER" id="PTHR22925">
    <property type="entry name" value="GLYCOSYL HYDROLASE 43 FAMILY MEMBER"/>
    <property type="match status" value="1"/>
</dbReference>
<evidence type="ECO:0000256" key="1">
    <source>
        <dbReference type="ARBA" id="ARBA00009865"/>
    </source>
</evidence>
<dbReference type="InterPro" id="IPR023296">
    <property type="entry name" value="Glyco_hydro_beta-prop_sf"/>
</dbReference>
<proteinExistence type="inferred from homology"/>
<dbReference type="Gene3D" id="2.115.10.20">
    <property type="entry name" value="Glycosyl hydrolase domain, family 43"/>
    <property type="match status" value="1"/>
</dbReference>
<reference evidence="5" key="2">
    <citation type="submission" date="2021-04" db="EMBL/GenBank/DDBJ databases">
        <authorList>
            <person name="Gilroy R."/>
        </authorList>
    </citation>
    <scope>NUCLEOTIDE SEQUENCE</scope>
    <source>
        <strain evidence="5">ChiSxjej3B15-24422</strain>
    </source>
</reference>
<accession>A0A9D1YQS5</accession>
<dbReference type="InterPro" id="IPR006710">
    <property type="entry name" value="Glyco_hydro_43"/>
</dbReference>
<evidence type="ECO:0000313" key="5">
    <source>
        <dbReference type="EMBL" id="HIY59477.1"/>
    </source>
</evidence>
<keyword evidence="3 4" id="KW-0326">Glycosidase</keyword>
<evidence type="ECO:0000313" key="6">
    <source>
        <dbReference type="Proteomes" id="UP000824007"/>
    </source>
</evidence>
<dbReference type="Proteomes" id="UP000824007">
    <property type="component" value="Unassembled WGS sequence"/>
</dbReference>
<dbReference type="AlphaFoldDB" id="A0A9D1YQS5"/>
<dbReference type="GO" id="GO:0004553">
    <property type="term" value="F:hydrolase activity, hydrolyzing O-glycosyl compounds"/>
    <property type="evidence" value="ECO:0007669"/>
    <property type="project" value="InterPro"/>
</dbReference>
<name>A0A9D1YQS5_9FIRM</name>
<dbReference type="Pfam" id="PF04616">
    <property type="entry name" value="Glyco_hydro_43"/>
    <property type="match status" value="1"/>
</dbReference>
<sequence>MKKNTELINGNVWYDTDGNVLHAHGGHMLFWQGEWYWYGENRTENRYVSVYRSRDLVNWTFCRHALTTDSPTAEYRVKTDRKLRTADGGKINVERPKVLYNEKTKQFVMWMHVENGKDYRDAACAVAVCDRPDGEFTYLGCFNPFGYMSRDCTLFQDGDGTAYFISASRDNADLHVYRLTEDYLSVECLVHKLWQGEYREAPAVMERNGKYYMFSSYCTGWAPNQCRYATADAVEGRWSMLADIGDAVTYRTQPAFILPVKKENGTDYYYVSDRWNGKDYNDSRYVILPLSFTPDGLPVMEYRDEFCPGL</sequence>
<evidence type="ECO:0000256" key="3">
    <source>
        <dbReference type="ARBA" id="ARBA00023295"/>
    </source>
</evidence>
<protein>
    <submittedName>
        <fullName evidence="5">Family 43 glycosylhydrolase</fullName>
    </submittedName>
</protein>
<keyword evidence="2 4" id="KW-0378">Hydrolase</keyword>
<reference evidence="5" key="1">
    <citation type="journal article" date="2021" name="PeerJ">
        <title>Extensive microbial diversity within the chicken gut microbiome revealed by metagenomics and culture.</title>
        <authorList>
            <person name="Gilroy R."/>
            <person name="Ravi A."/>
            <person name="Getino M."/>
            <person name="Pursley I."/>
            <person name="Horton D.L."/>
            <person name="Alikhan N.F."/>
            <person name="Baker D."/>
            <person name="Gharbi K."/>
            <person name="Hall N."/>
            <person name="Watson M."/>
            <person name="Adriaenssens E.M."/>
            <person name="Foster-Nyarko E."/>
            <person name="Jarju S."/>
            <person name="Secka A."/>
            <person name="Antonio M."/>
            <person name="Oren A."/>
            <person name="Chaudhuri R.R."/>
            <person name="La Ragione R."/>
            <person name="Hildebrand F."/>
            <person name="Pallen M.J."/>
        </authorList>
    </citation>
    <scope>NUCLEOTIDE SEQUENCE</scope>
    <source>
        <strain evidence="5">ChiSxjej3B15-24422</strain>
    </source>
</reference>